<dbReference type="Gene3D" id="1.20.120.550">
    <property type="entry name" value="Membrane associated eicosanoid/glutathione metabolism-like domain"/>
    <property type="match status" value="1"/>
</dbReference>
<evidence type="ECO:0000256" key="5">
    <source>
        <dbReference type="SAM" id="Phobius"/>
    </source>
</evidence>
<name>A0A6A5S3Z0_9PLEO</name>
<dbReference type="Pfam" id="PF01124">
    <property type="entry name" value="MAPEG"/>
    <property type="match status" value="1"/>
</dbReference>
<keyword evidence="3 5" id="KW-1133">Transmembrane helix</keyword>
<dbReference type="InterPro" id="IPR001129">
    <property type="entry name" value="Membr-assoc_MAPEG"/>
</dbReference>
<dbReference type="PANTHER" id="PTHR10250">
    <property type="entry name" value="MICROSOMAL GLUTATHIONE S-TRANSFERASE"/>
    <property type="match status" value="1"/>
</dbReference>
<dbReference type="Proteomes" id="UP000800038">
    <property type="component" value="Unassembled WGS sequence"/>
</dbReference>
<keyword evidence="6" id="KW-0808">Transferase</keyword>
<dbReference type="PANTHER" id="PTHR10250:SF26">
    <property type="entry name" value="GLUTATHIONE S-TRANSFERASE 3, MITOCHONDRIAL"/>
    <property type="match status" value="1"/>
</dbReference>
<keyword evidence="7" id="KW-1185">Reference proteome</keyword>
<dbReference type="EMBL" id="ML976282">
    <property type="protein sequence ID" value="KAF1935345.1"/>
    <property type="molecule type" value="Genomic_DNA"/>
</dbReference>
<evidence type="ECO:0000313" key="6">
    <source>
        <dbReference type="EMBL" id="KAF1935345.1"/>
    </source>
</evidence>
<evidence type="ECO:0000256" key="1">
    <source>
        <dbReference type="ARBA" id="ARBA00004141"/>
    </source>
</evidence>
<dbReference type="InterPro" id="IPR050997">
    <property type="entry name" value="MAPEG"/>
</dbReference>
<accession>A0A6A5S3Z0</accession>
<sequence>MAIIQVPDQYGYVLLAAVSTFFVGAWHGGRVGGFRKAAAIPYPFEYASFEQVASAPSAAAKSAMLAFNSAQRAHQNFNENHVTALGTMCVAGLRFPVAVAVLGAVWSVNRVIYAVGYTNSGEQGGKGRYWGAAWMLAHYVLLGMSAKAVYDIVMA</sequence>
<comment type="subcellular location">
    <subcellularLocation>
        <location evidence="1">Membrane</location>
        <topology evidence="1">Multi-pass membrane protein</topology>
    </subcellularLocation>
</comment>
<dbReference type="GO" id="GO:0004602">
    <property type="term" value="F:glutathione peroxidase activity"/>
    <property type="evidence" value="ECO:0007669"/>
    <property type="project" value="TreeGrafter"/>
</dbReference>
<evidence type="ECO:0000313" key="7">
    <source>
        <dbReference type="Proteomes" id="UP000800038"/>
    </source>
</evidence>
<dbReference type="OrthoDB" id="410651at2759"/>
<evidence type="ECO:0000256" key="4">
    <source>
        <dbReference type="ARBA" id="ARBA00023136"/>
    </source>
</evidence>
<dbReference type="GO" id="GO:0005783">
    <property type="term" value="C:endoplasmic reticulum"/>
    <property type="evidence" value="ECO:0007669"/>
    <property type="project" value="TreeGrafter"/>
</dbReference>
<dbReference type="InterPro" id="IPR023352">
    <property type="entry name" value="MAPEG-like_dom_sf"/>
</dbReference>
<feature type="transmembrane region" description="Helical" evidence="5">
    <location>
        <begin position="129"/>
        <end position="150"/>
    </location>
</feature>
<feature type="transmembrane region" description="Helical" evidence="5">
    <location>
        <begin position="12"/>
        <end position="29"/>
    </location>
</feature>
<gene>
    <name evidence="6" type="ORF">EJ02DRAFT_132160</name>
</gene>
<dbReference type="AlphaFoldDB" id="A0A6A5S3Z0"/>
<evidence type="ECO:0000256" key="3">
    <source>
        <dbReference type="ARBA" id="ARBA00022989"/>
    </source>
</evidence>
<keyword evidence="4 5" id="KW-0472">Membrane</keyword>
<reference evidence="6" key="1">
    <citation type="journal article" date="2020" name="Stud. Mycol.">
        <title>101 Dothideomycetes genomes: a test case for predicting lifestyles and emergence of pathogens.</title>
        <authorList>
            <person name="Haridas S."/>
            <person name="Albert R."/>
            <person name="Binder M."/>
            <person name="Bloem J."/>
            <person name="Labutti K."/>
            <person name="Salamov A."/>
            <person name="Andreopoulos B."/>
            <person name="Baker S."/>
            <person name="Barry K."/>
            <person name="Bills G."/>
            <person name="Bluhm B."/>
            <person name="Cannon C."/>
            <person name="Castanera R."/>
            <person name="Culley D."/>
            <person name="Daum C."/>
            <person name="Ezra D."/>
            <person name="Gonzalez J."/>
            <person name="Henrissat B."/>
            <person name="Kuo A."/>
            <person name="Liang C."/>
            <person name="Lipzen A."/>
            <person name="Lutzoni F."/>
            <person name="Magnuson J."/>
            <person name="Mondo S."/>
            <person name="Nolan M."/>
            <person name="Ohm R."/>
            <person name="Pangilinan J."/>
            <person name="Park H.-J."/>
            <person name="Ramirez L."/>
            <person name="Alfaro M."/>
            <person name="Sun H."/>
            <person name="Tritt A."/>
            <person name="Yoshinaga Y."/>
            <person name="Zwiers L.-H."/>
            <person name="Turgeon B."/>
            <person name="Goodwin S."/>
            <person name="Spatafora J."/>
            <person name="Crous P."/>
            <person name="Grigoriev I."/>
        </authorList>
    </citation>
    <scope>NUCLEOTIDE SEQUENCE</scope>
    <source>
        <strain evidence="6">CBS 161.51</strain>
    </source>
</reference>
<organism evidence="6 7">
    <name type="scientific">Clathrospora elynae</name>
    <dbReference type="NCBI Taxonomy" id="706981"/>
    <lineage>
        <taxon>Eukaryota</taxon>
        <taxon>Fungi</taxon>
        <taxon>Dikarya</taxon>
        <taxon>Ascomycota</taxon>
        <taxon>Pezizomycotina</taxon>
        <taxon>Dothideomycetes</taxon>
        <taxon>Pleosporomycetidae</taxon>
        <taxon>Pleosporales</taxon>
        <taxon>Diademaceae</taxon>
        <taxon>Clathrospora</taxon>
    </lineage>
</organism>
<proteinExistence type="predicted"/>
<keyword evidence="2 5" id="KW-0812">Transmembrane</keyword>
<dbReference type="GO" id="GO:0016020">
    <property type="term" value="C:membrane"/>
    <property type="evidence" value="ECO:0007669"/>
    <property type="project" value="UniProtKB-SubCell"/>
</dbReference>
<protein>
    <submittedName>
        <fullName evidence="6">Glutation S-transferase</fullName>
    </submittedName>
</protein>
<dbReference type="SUPFAM" id="SSF161084">
    <property type="entry name" value="MAPEG domain-like"/>
    <property type="match status" value="1"/>
</dbReference>
<evidence type="ECO:0000256" key="2">
    <source>
        <dbReference type="ARBA" id="ARBA00022692"/>
    </source>
</evidence>
<feature type="transmembrane region" description="Helical" evidence="5">
    <location>
        <begin position="82"/>
        <end position="109"/>
    </location>
</feature>
<dbReference type="GO" id="GO:0005635">
    <property type="term" value="C:nuclear envelope"/>
    <property type="evidence" value="ECO:0007669"/>
    <property type="project" value="TreeGrafter"/>
</dbReference>
<dbReference type="GO" id="GO:0004364">
    <property type="term" value="F:glutathione transferase activity"/>
    <property type="evidence" value="ECO:0007669"/>
    <property type="project" value="TreeGrafter"/>
</dbReference>